<dbReference type="InterPro" id="IPR013783">
    <property type="entry name" value="Ig-like_fold"/>
</dbReference>
<evidence type="ECO:0000313" key="3">
    <source>
        <dbReference type="EMBL" id="GEM47940.1"/>
    </source>
</evidence>
<comment type="caution">
    <text evidence="3">The sequence shown here is derived from an EMBL/GenBank/DDBJ whole genome shotgun (WGS) entry which is preliminary data.</text>
</comment>
<evidence type="ECO:0000256" key="1">
    <source>
        <dbReference type="SAM" id="MobiDB-lite"/>
    </source>
</evidence>
<dbReference type="InterPro" id="IPR015919">
    <property type="entry name" value="Cadherin-like_sf"/>
</dbReference>
<dbReference type="OrthoDB" id="70916at2"/>
<reference evidence="3 4" key="1">
    <citation type="submission" date="2019-07" db="EMBL/GenBank/DDBJ databases">
        <title>Whole genome shotgun sequence of Deinococcus cellulosilyticus NBRC 106333.</title>
        <authorList>
            <person name="Hosoyama A."/>
            <person name="Uohara A."/>
            <person name="Ohji S."/>
            <person name="Ichikawa N."/>
        </authorList>
    </citation>
    <scope>NUCLEOTIDE SEQUENCE [LARGE SCALE GENOMIC DNA]</scope>
    <source>
        <strain evidence="3 4">NBRC 106333</strain>
    </source>
</reference>
<name>A0A511N520_DEIC1</name>
<dbReference type="AlphaFoldDB" id="A0A511N520"/>
<dbReference type="EMBL" id="BJXB01000016">
    <property type="protein sequence ID" value="GEM47940.1"/>
    <property type="molecule type" value="Genomic_DNA"/>
</dbReference>
<keyword evidence="4" id="KW-1185">Reference proteome</keyword>
<feature type="compositionally biased region" description="Low complexity" evidence="1">
    <location>
        <begin position="251"/>
        <end position="273"/>
    </location>
</feature>
<gene>
    <name evidence="3" type="ORF">DC3_35750</name>
</gene>
<feature type="compositionally biased region" description="Pro residues" evidence="1">
    <location>
        <begin position="240"/>
        <end position="249"/>
    </location>
</feature>
<evidence type="ECO:0000313" key="4">
    <source>
        <dbReference type="Proteomes" id="UP000321306"/>
    </source>
</evidence>
<feature type="chain" id="PRO_5021744040" evidence="2">
    <location>
        <begin position="20"/>
        <end position="359"/>
    </location>
</feature>
<dbReference type="RefSeq" id="WP_146886606.1">
    <property type="nucleotide sequence ID" value="NZ_BJXB01000016.1"/>
</dbReference>
<feature type="region of interest" description="Disordered" evidence="1">
    <location>
        <begin position="234"/>
        <end position="359"/>
    </location>
</feature>
<keyword evidence="2" id="KW-0732">Signal</keyword>
<proteinExistence type="predicted"/>
<evidence type="ECO:0000256" key="2">
    <source>
        <dbReference type="SAM" id="SignalP"/>
    </source>
</evidence>
<dbReference type="Gene3D" id="2.60.40.10">
    <property type="entry name" value="Immunoglobulins"/>
    <property type="match status" value="1"/>
</dbReference>
<organism evidence="3 4">
    <name type="scientific">Deinococcus cellulosilyticus (strain DSM 18568 / NBRC 106333 / KACC 11606 / 5516J-15)</name>
    <dbReference type="NCBI Taxonomy" id="1223518"/>
    <lineage>
        <taxon>Bacteria</taxon>
        <taxon>Thermotogati</taxon>
        <taxon>Deinococcota</taxon>
        <taxon>Deinococci</taxon>
        <taxon>Deinococcales</taxon>
        <taxon>Deinococcaceae</taxon>
        <taxon>Deinococcus</taxon>
    </lineage>
</organism>
<protein>
    <submittedName>
        <fullName evidence="3">Uncharacterized protein</fullName>
    </submittedName>
</protein>
<accession>A0A511N520</accession>
<dbReference type="GO" id="GO:0016020">
    <property type="term" value="C:membrane"/>
    <property type="evidence" value="ECO:0007669"/>
    <property type="project" value="InterPro"/>
</dbReference>
<feature type="signal peptide" evidence="2">
    <location>
        <begin position="1"/>
        <end position="19"/>
    </location>
</feature>
<dbReference type="Pfam" id="PF05345">
    <property type="entry name" value="He_PIG"/>
    <property type="match status" value="1"/>
</dbReference>
<dbReference type="GO" id="GO:0005509">
    <property type="term" value="F:calcium ion binding"/>
    <property type="evidence" value="ECO:0007669"/>
    <property type="project" value="InterPro"/>
</dbReference>
<dbReference type="SUPFAM" id="SSF49313">
    <property type="entry name" value="Cadherin-like"/>
    <property type="match status" value="1"/>
</dbReference>
<sequence>MRNWFLGASLVLMVACSGAENTANLPKDSLRISNSTLSNAIVNESYNAPLGVLGGVAPYIVTLVDGKLPAGVTLTNTSPINLSGTPTEKGNFNFTVQVTDANLSTKVQKYTLVVTDKPPPDLSLQLPGTPVKSATRIPVVLNNAENVAGGRFTMTLPEGLTVKSVQPATGKPLVVWFVKSNLLTVDFAFTQKFFRNKNALFLEVESNKEAGVYVPSISSSNYDLRDGNAKKLAGADLVTPPAPPTPKPAETPKAGETPASGTTPSTSTPAGSTENQAPAGDPVDPDAQPATPTGPQNPAPGDNPEGEPTGSENMGGGSSTERENVTPPATTPTPPQTELPDENRPTQPTPPSDSSNEGR</sequence>
<dbReference type="PROSITE" id="PS51257">
    <property type="entry name" value="PROKAR_LIPOPROTEIN"/>
    <property type="match status" value="1"/>
</dbReference>
<dbReference type="Proteomes" id="UP000321306">
    <property type="component" value="Unassembled WGS sequence"/>
</dbReference>